<dbReference type="AlphaFoldDB" id="A0AAF0ULQ1"/>
<dbReference type="PANTHER" id="PTHR46238:SF8">
    <property type="entry name" value="ENDONUCLEASE_EXONUCLEASE_PHOSPHATASE DOMAIN-CONTAINING PROTEIN"/>
    <property type="match status" value="1"/>
</dbReference>
<dbReference type="InterPro" id="IPR001353">
    <property type="entry name" value="Proteasome_sua/b"/>
</dbReference>
<dbReference type="InterPro" id="IPR029055">
    <property type="entry name" value="Ntn_hydrolases_N"/>
</dbReference>
<evidence type="ECO:0000313" key="3">
    <source>
        <dbReference type="Proteomes" id="UP001234989"/>
    </source>
</evidence>
<feature type="domain" description="Reverse transcriptase" evidence="1">
    <location>
        <begin position="247"/>
        <end position="510"/>
    </location>
</feature>
<dbReference type="Proteomes" id="UP001234989">
    <property type="component" value="Chromosome 9"/>
</dbReference>
<name>A0AAF0ULQ1_SOLVR</name>
<evidence type="ECO:0000313" key="2">
    <source>
        <dbReference type="EMBL" id="WMV47766.1"/>
    </source>
</evidence>
<protein>
    <recommendedName>
        <fullName evidence="1">Reverse transcriptase domain-containing protein</fullName>
    </recommendedName>
</protein>
<proteinExistence type="predicted"/>
<dbReference type="CDD" id="cd01650">
    <property type="entry name" value="RT_nLTR_like"/>
    <property type="match status" value="1"/>
</dbReference>
<dbReference type="InterPro" id="IPR043128">
    <property type="entry name" value="Rev_trsase/Diguanyl_cyclase"/>
</dbReference>
<keyword evidence="3" id="KW-1185">Reference proteome</keyword>
<reference evidence="2" key="1">
    <citation type="submission" date="2023-08" db="EMBL/GenBank/DDBJ databases">
        <title>A de novo genome assembly of Solanum verrucosum Schlechtendal, a Mexican diploid species geographically isolated from the other diploid A-genome species in potato relatives.</title>
        <authorList>
            <person name="Hosaka K."/>
        </authorList>
    </citation>
    <scope>NUCLEOTIDE SEQUENCE</scope>
    <source>
        <tissue evidence="2">Young leaves</tissue>
    </source>
</reference>
<gene>
    <name evidence="2" type="ORF">MTR67_041151</name>
</gene>
<accession>A0AAF0ULQ1</accession>
<dbReference type="InterPro" id="IPR043502">
    <property type="entry name" value="DNA/RNA_pol_sf"/>
</dbReference>
<sequence>MECVFGMVGNGFSLVVADSSAVHSILVHKSNEDKIMILDSHKLMGASGEAGDRAQFTEYVQKNVALYQFRNGIPLTTAATANFTRGELATALRKVLGVSRGKFGGHKGDWWWNGEVQGKVDKGGDKKLYRLAKARERKARDLDQVKCIKDEEGKILVEETSIKQRWRSYFHKLLNEKGEADIVLGDLAHSERLRDFGYCRCVRSEEVIRAISRMSRGRATGPDEIPVEFWKSMDKAGIEWLTGLFNVIFKTAKMPKEWRWSTMVLLYKNKGDIQNCNNYRGIKLLSHTMKIWERVVEMRVRRGVSISENQFGFMPGRSTTEAIHLMRRLVEKYRERKRDLHMVFIDLEKAYDKVPRNVLWRCLESKGVPMIYIRAIKDMYGGAKTRVRTVGGDSEHFPVEMGLHQGSVLSPLLFALVMDELTRSIQEKVPWCMLFADDIVLIDETRNRVNARLEVWRQTLDSKGFRLSRTKTKYLGCKFSDVVDETDVEVRLAAQIIPKKESFKYLGAVIQGSGDIDDDVTHRIGAAWMKWRLASGVLCDKKIPPKLKGKFYRVVVRPALLYGAECWPVKNAHVHKMHVAEMRMLRWMCGHTRSDKIRNEVIREKVGVASVVDKLREARLRWFGHVKRRSADAPVRRCEVMVVEGTWRGRGRPKKYWEEVIRQDLDMLHITEDMTLDRKEWRSRIKVGVWFTVEKHCSLRNPYMVNIILAGYDKETGPSLYYIDYIATLHKVDKAAFGYGSYFSLAMMDRHYRKDMTVEEAVDLADKCIMEIRSRLVVAPPNFVIKIVDEEGAREYAWRESVKDAPVSNI</sequence>
<dbReference type="GO" id="GO:0051603">
    <property type="term" value="P:proteolysis involved in protein catabolic process"/>
    <property type="evidence" value="ECO:0007669"/>
    <property type="project" value="InterPro"/>
</dbReference>
<dbReference type="EMBL" id="CP133620">
    <property type="protein sequence ID" value="WMV47766.1"/>
    <property type="molecule type" value="Genomic_DNA"/>
</dbReference>
<dbReference type="InterPro" id="IPR000477">
    <property type="entry name" value="RT_dom"/>
</dbReference>
<dbReference type="Pfam" id="PF00227">
    <property type="entry name" value="Proteasome"/>
    <property type="match status" value="2"/>
</dbReference>
<dbReference type="SUPFAM" id="SSF56672">
    <property type="entry name" value="DNA/RNA polymerases"/>
    <property type="match status" value="1"/>
</dbReference>
<dbReference type="Pfam" id="PF00078">
    <property type="entry name" value="RVT_1"/>
    <property type="match status" value="1"/>
</dbReference>
<dbReference type="Gene3D" id="3.30.70.270">
    <property type="match status" value="1"/>
</dbReference>
<dbReference type="Gene3D" id="3.60.20.10">
    <property type="entry name" value="Glutamine Phosphoribosylpyrophosphate, subunit 1, domain 1"/>
    <property type="match status" value="2"/>
</dbReference>
<dbReference type="PANTHER" id="PTHR46238">
    <property type="entry name" value="REVERSE TRANSCRIPTASE DOMAIN-CONTAINING PROTEIN"/>
    <property type="match status" value="1"/>
</dbReference>
<evidence type="ECO:0000259" key="1">
    <source>
        <dbReference type="PROSITE" id="PS50878"/>
    </source>
</evidence>
<dbReference type="SUPFAM" id="SSF56235">
    <property type="entry name" value="N-terminal nucleophile aminohydrolases (Ntn hydrolases)"/>
    <property type="match status" value="2"/>
</dbReference>
<dbReference type="GO" id="GO:0005839">
    <property type="term" value="C:proteasome core complex"/>
    <property type="evidence" value="ECO:0007669"/>
    <property type="project" value="InterPro"/>
</dbReference>
<organism evidence="2 3">
    <name type="scientific">Solanum verrucosum</name>
    <dbReference type="NCBI Taxonomy" id="315347"/>
    <lineage>
        <taxon>Eukaryota</taxon>
        <taxon>Viridiplantae</taxon>
        <taxon>Streptophyta</taxon>
        <taxon>Embryophyta</taxon>
        <taxon>Tracheophyta</taxon>
        <taxon>Spermatophyta</taxon>
        <taxon>Magnoliopsida</taxon>
        <taxon>eudicotyledons</taxon>
        <taxon>Gunneridae</taxon>
        <taxon>Pentapetalae</taxon>
        <taxon>asterids</taxon>
        <taxon>lamiids</taxon>
        <taxon>Solanales</taxon>
        <taxon>Solanaceae</taxon>
        <taxon>Solanoideae</taxon>
        <taxon>Solaneae</taxon>
        <taxon>Solanum</taxon>
    </lineage>
</organism>
<dbReference type="PROSITE" id="PS50878">
    <property type="entry name" value="RT_POL"/>
    <property type="match status" value="1"/>
</dbReference>